<dbReference type="KEGG" id="pno:SNOG_13275"/>
<dbReference type="InterPro" id="IPR050360">
    <property type="entry name" value="MFS_Sugar_Transporters"/>
</dbReference>
<dbReference type="InterPro" id="IPR005828">
    <property type="entry name" value="MFS_sugar_transport-like"/>
</dbReference>
<dbReference type="InParanoid" id="Q0U4N9"/>
<dbReference type="Proteomes" id="UP000001055">
    <property type="component" value="Unassembled WGS sequence"/>
</dbReference>
<reference evidence="8" key="1">
    <citation type="journal article" date="2007" name="Plant Cell">
        <title>Dothideomycete-plant interactions illuminated by genome sequencing and EST analysis of the wheat pathogen Stagonospora nodorum.</title>
        <authorList>
            <person name="Hane J.K."/>
            <person name="Lowe R.G."/>
            <person name="Solomon P.S."/>
            <person name="Tan K.C."/>
            <person name="Schoch C.L."/>
            <person name="Spatafora J.W."/>
            <person name="Crous P.W."/>
            <person name="Kodira C."/>
            <person name="Birren B.W."/>
            <person name="Galagan J.E."/>
            <person name="Torriani S.F."/>
            <person name="McDonald B.A."/>
            <person name="Oliver R.P."/>
        </authorList>
    </citation>
    <scope>NUCLEOTIDE SEQUENCE [LARGE SCALE GENOMIC DNA]</scope>
    <source>
        <strain evidence="8">SN15 / ATCC MYA-4574 / FGSC 10173</strain>
    </source>
</reference>
<comment type="subcellular location">
    <subcellularLocation>
        <location evidence="1">Membrane</location>
        <topology evidence="1">Multi-pass membrane protein</topology>
    </subcellularLocation>
</comment>
<evidence type="ECO:0000313" key="8">
    <source>
        <dbReference type="Proteomes" id="UP000001055"/>
    </source>
</evidence>
<accession>Q0U4N9</accession>
<protein>
    <recommendedName>
        <fullName evidence="6">Major facilitator superfamily (MFS) profile domain-containing protein</fullName>
    </recommendedName>
</protein>
<dbReference type="PANTHER" id="PTHR48022:SF80">
    <property type="entry name" value="SUGAR TRANSPORTER, PUTATIVE (AFU_ORTHOLOGUE AFUA_3G12170)-RELATED"/>
    <property type="match status" value="1"/>
</dbReference>
<organism evidence="7 8">
    <name type="scientific">Phaeosphaeria nodorum (strain SN15 / ATCC MYA-4574 / FGSC 10173)</name>
    <name type="common">Glume blotch fungus</name>
    <name type="synonym">Parastagonospora nodorum</name>
    <dbReference type="NCBI Taxonomy" id="321614"/>
    <lineage>
        <taxon>Eukaryota</taxon>
        <taxon>Fungi</taxon>
        <taxon>Dikarya</taxon>
        <taxon>Ascomycota</taxon>
        <taxon>Pezizomycotina</taxon>
        <taxon>Dothideomycetes</taxon>
        <taxon>Pleosporomycetidae</taxon>
        <taxon>Pleosporales</taxon>
        <taxon>Pleosporineae</taxon>
        <taxon>Phaeosphaeriaceae</taxon>
        <taxon>Parastagonospora</taxon>
    </lineage>
</organism>
<name>Q0U4N9_PHANO</name>
<evidence type="ECO:0000256" key="3">
    <source>
        <dbReference type="ARBA" id="ARBA00022692"/>
    </source>
</evidence>
<keyword evidence="3" id="KW-0812">Transmembrane</keyword>
<dbReference type="GeneID" id="5980401"/>
<comment type="similarity">
    <text evidence="2">Belongs to the major facilitator superfamily. Sugar transporter (TC 2.A.1.1) family.</text>
</comment>
<dbReference type="RefSeq" id="XP_001803484.1">
    <property type="nucleotide sequence ID" value="XM_001803432.1"/>
</dbReference>
<evidence type="ECO:0000256" key="2">
    <source>
        <dbReference type="ARBA" id="ARBA00010992"/>
    </source>
</evidence>
<dbReference type="InterPro" id="IPR036259">
    <property type="entry name" value="MFS_trans_sf"/>
</dbReference>
<evidence type="ECO:0000313" key="7">
    <source>
        <dbReference type="EMBL" id="EAT79159.1"/>
    </source>
</evidence>
<keyword evidence="4" id="KW-1133">Transmembrane helix</keyword>
<dbReference type="EMBL" id="CH445350">
    <property type="protein sequence ID" value="EAT79159.1"/>
    <property type="molecule type" value="Genomic_DNA"/>
</dbReference>
<dbReference type="HOGENOM" id="CLU_2655310_0_0_1"/>
<feature type="domain" description="Major facilitator superfamily (MFS) profile" evidence="6">
    <location>
        <begin position="9"/>
        <end position="76"/>
    </location>
</feature>
<dbReference type="AlphaFoldDB" id="Q0U4N9"/>
<dbReference type="PANTHER" id="PTHR48022">
    <property type="entry name" value="PLASTIDIC GLUCOSE TRANSPORTER 4"/>
    <property type="match status" value="1"/>
</dbReference>
<proteinExistence type="inferred from homology"/>
<evidence type="ECO:0000256" key="5">
    <source>
        <dbReference type="ARBA" id="ARBA00023136"/>
    </source>
</evidence>
<evidence type="ECO:0000256" key="1">
    <source>
        <dbReference type="ARBA" id="ARBA00004141"/>
    </source>
</evidence>
<evidence type="ECO:0000256" key="4">
    <source>
        <dbReference type="ARBA" id="ARBA00022989"/>
    </source>
</evidence>
<dbReference type="GO" id="GO:0016020">
    <property type="term" value="C:membrane"/>
    <property type="evidence" value="ECO:0007669"/>
    <property type="project" value="UniProtKB-SubCell"/>
</dbReference>
<sequence>MGLTFNVFLAVFAATGSFLFGYDSGVMTIVIKSPNFLDYFNTTTTSATIGAINATFSGGAFFGSLMQGRTDYGLPR</sequence>
<dbReference type="Pfam" id="PF00083">
    <property type="entry name" value="Sugar_tr"/>
    <property type="match status" value="1"/>
</dbReference>
<dbReference type="GO" id="GO:0022857">
    <property type="term" value="F:transmembrane transporter activity"/>
    <property type="evidence" value="ECO:0007669"/>
    <property type="project" value="InterPro"/>
</dbReference>
<gene>
    <name evidence="7" type="ORF">SNOG_13275</name>
</gene>
<dbReference type="Gene3D" id="1.20.1250.20">
    <property type="entry name" value="MFS general substrate transporter like domains"/>
    <property type="match status" value="1"/>
</dbReference>
<evidence type="ECO:0000259" key="6">
    <source>
        <dbReference type="PROSITE" id="PS50850"/>
    </source>
</evidence>
<dbReference type="PROSITE" id="PS50850">
    <property type="entry name" value="MFS"/>
    <property type="match status" value="1"/>
</dbReference>
<keyword evidence="5" id="KW-0472">Membrane</keyword>
<dbReference type="InterPro" id="IPR020846">
    <property type="entry name" value="MFS_dom"/>
</dbReference>